<dbReference type="AlphaFoldDB" id="A0A1Y6CSY1"/>
<protein>
    <submittedName>
        <fullName evidence="6">1-acyl-sn-glycerol-3-phosphate acyltransferases</fullName>
    </submittedName>
</protein>
<dbReference type="OrthoDB" id="9812274at2"/>
<sequence length="269" mass="29814">MRKLKILYEYAALCFGLAFLAGLCIAWSLLAATLCRCLPERRGRQLGRWVIMAGFRLYLAVLGWIGACRFDLSALDALRGGPALILAPNHPGLLDAVMILSRLPDVACILKASLMDNLLFGAGARLACYIRNDTGHAMIKRAVRALDDGSHLLLFPEGTRTTRPPVNAFKGSTGLIAHHARVPVQTVFIETDSPFLGKRWPLHRRPDLPLSYRVRLGRRFDPPEDIRGFTRVLETYFAAELGVNPLSARRPAVPGYPRTRQETADESSL</sequence>
<evidence type="ECO:0000256" key="3">
    <source>
        <dbReference type="ARBA" id="ARBA00023315"/>
    </source>
</evidence>
<evidence type="ECO:0000313" key="6">
    <source>
        <dbReference type="EMBL" id="SMF93310.1"/>
    </source>
</evidence>
<organism evidence="6 7">
    <name type="scientific">Methylomagnum ishizawai</name>
    <dbReference type="NCBI Taxonomy" id="1760988"/>
    <lineage>
        <taxon>Bacteria</taxon>
        <taxon>Pseudomonadati</taxon>
        <taxon>Pseudomonadota</taxon>
        <taxon>Gammaproteobacteria</taxon>
        <taxon>Methylococcales</taxon>
        <taxon>Methylococcaceae</taxon>
        <taxon>Methylomagnum</taxon>
    </lineage>
</organism>
<dbReference type="SUPFAM" id="SSF69593">
    <property type="entry name" value="Glycerol-3-phosphate (1)-acyltransferase"/>
    <property type="match status" value="1"/>
</dbReference>
<evidence type="ECO:0000259" key="5">
    <source>
        <dbReference type="SMART" id="SM00563"/>
    </source>
</evidence>
<dbReference type="Proteomes" id="UP000192923">
    <property type="component" value="Unassembled WGS sequence"/>
</dbReference>
<reference evidence="6 7" key="1">
    <citation type="submission" date="2016-12" db="EMBL/GenBank/DDBJ databases">
        <authorList>
            <person name="Song W.-J."/>
            <person name="Kurnit D.M."/>
        </authorList>
    </citation>
    <scope>NUCLEOTIDE SEQUENCE [LARGE SCALE GENOMIC DNA]</scope>
    <source>
        <strain evidence="6 7">175</strain>
    </source>
</reference>
<dbReference type="PANTHER" id="PTHR10434">
    <property type="entry name" value="1-ACYL-SN-GLYCEROL-3-PHOSPHATE ACYLTRANSFERASE"/>
    <property type="match status" value="1"/>
</dbReference>
<keyword evidence="7" id="KW-1185">Reference proteome</keyword>
<evidence type="ECO:0000256" key="1">
    <source>
        <dbReference type="ARBA" id="ARBA00005189"/>
    </source>
</evidence>
<dbReference type="InterPro" id="IPR002123">
    <property type="entry name" value="Plipid/glycerol_acylTrfase"/>
</dbReference>
<accession>A0A1Y6CSY1</accession>
<evidence type="ECO:0000313" key="7">
    <source>
        <dbReference type="Proteomes" id="UP000192923"/>
    </source>
</evidence>
<keyword evidence="2 6" id="KW-0808">Transferase</keyword>
<feature type="domain" description="Phospholipid/glycerol acyltransferase" evidence="5">
    <location>
        <begin position="84"/>
        <end position="192"/>
    </location>
</feature>
<dbReference type="Pfam" id="PF01553">
    <property type="entry name" value="Acyltransferase"/>
    <property type="match status" value="1"/>
</dbReference>
<dbReference type="STRING" id="1760988.SAMN02949497_0588"/>
<evidence type="ECO:0000256" key="4">
    <source>
        <dbReference type="SAM" id="MobiDB-lite"/>
    </source>
</evidence>
<evidence type="ECO:0000256" key="2">
    <source>
        <dbReference type="ARBA" id="ARBA00022679"/>
    </source>
</evidence>
<feature type="region of interest" description="Disordered" evidence="4">
    <location>
        <begin position="248"/>
        <end position="269"/>
    </location>
</feature>
<keyword evidence="3 6" id="KW-0012">Acyltransferase</keyword>
<dbReference type="PANTHER" id="PTHR10434:SF66">
    <property type="entry name" value="PHOSPHOLIPID_GLYCEROL ACYLTRANSFERASE DOMAIN-CONTAINING PROTEIN"/>
    <property type="match status" value="1"/>
</dbReference>
<gene>
    <name evidence="6" type="ORF">SAMN02949497_0588</name>
</gene>
<comment type="pathway">
    <text evidence="1">Lipid metabolism.</text>
</comment>
<name>A0A1Y6CSY1_9GAMM</name>
<dbReference type="SMART" id="SM00563">
    <property type="entry name" value="PlsC"/>
    <property type="match status" value="1"/>
</dbReference>
<dbReference type="RefSeq" id="WP_085209781.1">
    <property type="nucleotide sequence ID" value="NZ_FXAM01000001.1"/>
</dbReference>
<dbReference type="GO" id="GO:0006654">
    <property type="term" value="P:phosphatidic acid biosynthetic process"/>
    <property type="evidence" value="ECO:0007669"/>
    <property type="project" value="TreeGrafter"/>
</dbReference>
<proteinExistence type="predicted"/>
<dbReference type="GO" id="GO:0003841">
    <property type="term" value="F:1-acylglycerol-3-phosphate O-acyltransferase activity"/>
    <property type="evidence" value="ECO:0007669"/>
    <property type="project" value="TreeGrafter"/>
</dbReference>
<dbReference type="CDD" id="cd07989">
    <property type="entry name" value="LPLAT_AGPAT-like"/>
    <property type="match status" value="1"/>
</dbReference>
<dbReference type="EMBL" id="FXAM01000001">
    <property type="protein sequence ID" value="SMF93310.1"/>
    <property type="molecule type" value="Genomic_DNA"/>
</dbReference>